<evidence type="ECO:0000313" key="2">
    <source>
        <dbReference type="EMBL" id="MFM9650191.1"/>
    </source>
</evidence>
<sequence length="125" mass="12596">MITGFVSAVLLLHGFVHLPVWLAPTGGGEPFDPRRSWALAAAGVPGRRVTGAAAIGLAAVTCMLYVIAGASAAVQSGGAPAAALFAACAGLLLKTLWFNPWLSLGVLLDVGVVVAVLSGWPASLY</sequence>
<keyword evidence="1" id="KW-0472">Membrane</keyword>
<evidence type="ECO:0000256" key="1">
    <source>
        <dbReference type="SAM" id="Phobius"/>
    </source>
</evidence>
<reference evidence="2 3" key="1">
    <citation type="submission" date="2024-12" db="EMBL/GenBank/DDBJ databases">
        <title>Forecasting of Potato common scab and diversities of Pathogenic streptomyces spp. in china.</title>
        <authorList>
            <person name="Handique U."/>
            <person name="Wu J."/>
        </authorList>
    </citation>
    <scope>NUCLEOTIDE SEQUENCE [LARGE SCALE GENOMIC DNA]</scope>
    <source>
        <strain evidence="2 3">ZRIMU1585</strain>
    </source>
</reference>
<protein>
    <submittedName>
        <fullName evidence="2">Uncharacterized protein</fullName>
    </submittedName>
</protein>
<dbReference type="EMBL" id="JBJVNE010000015">
    <property type="protein sequence ID" value="MFM9650191.1"/>
    <property type="molecule type" value="Genomic_DNA"/>
</dbReference>
<proteinExistence type="predicted"/>
<keyword evidence="1" id="KW-1133">Transmembrane helix</keyword>
<gene>
    <name evidence="2" type="ORF">ACKI1S_29090</name>
</gene>
<evidence type="ECO:0000313" key="3">
    <source>
        <dbReference type="Proteomes" id="UP001631993"/>
    </source>
</evidence>
<accession>A0ABW9INW7</accession>
<organism evidence="2 3">
    <name type="scientific">Streptomyces galilaeus</name>
    <dbReference type="NCBI Taxonomy" id="33899"/>
    <lineage>
        <taxon>Bacteria</taxon>
        <taxon>Bacillati</taxon>
        <taxon>Actinomycetota</taxon>
        <taxon>Actinomycetes</taxon>
        <taxon>Kitasatosporales</taxon>
        <taxon>Streptomycetaceae</taxon>
        <taxon>Streptomyces</taxon>
    </lineage>
</organism>
<keyword evidence="1" id="KW-0812">Transmembrane</keyword>
<comment type="caution">
    <text evidence="2">The sequence shown here is derived from an EMBL/GenBank/DDBJ whole genome shotgun (WGS) entry which is preliminary data.</text>
</comment>
<keyword evidence="3" id="KW-1185">Reference proteome</keyword>
<feature type="transmembrane region" description="Helical" evidence="1">
    <location>
        <begin position="81"/>
        <end position="98"/>
    </location>
</feature>
<feature type="transmembrane region" description="Helical" evidence="1">
    <location>
        <begin position="52"/>
        <end position="74"/>
    </location>
</feature>
<name>A0ABW9INW7_STRGJ</name>
<dbReference type="Proteomes" id="UP001631993">
    <property type="component" value="Unassembled WGS sequence"/>
</dbReference>
<dbReference type="RefSeq" id="WP_369277112.1">
    <property type="nucleotide sequence ID" value="NZ_JBJVMW010000009.1"/>
</dbReference>
<feature type="transmembrane region" description="Helical" evidence="1">
    <location>
        <begin position="104"/>
        <end position="124"/>
    </location>
</feature>